<feature type="compositionally biased region" description="Polar residues" evidence="1">
    <location>
        <begin position="1564"/>
        <end position="1582"/>
    </location>
</feature>
<feature type="compositionally biased region" description="Polar residues" evidence="1">
    <location>
        <begin position="1300"/>
        <end position="1313"/>
    </location>
</feature>
<dbReference type="CDD" id="cd00177">
    <property type="entry name" value="START"/>
    <property type="match status" value="1"/>
</dbReference>
<feature type="domain" description="START" evidence="3">
    <location>
        <begin position="487"/>
        <end position="653"/>
    </location>
</feature>
<feature type="region of interest" description="Disordered" evidence="1">
    <location>
        <begin position="702"/>
        <end position="732"/>
    </location>
</feature>
<dbReference type="GO" id="GO:0008289">
    <property type="term" value="F:lipid binding"/>
    <property type="evidence" value="ECO:0007669"/>
    <property type="project" value="InterPro"/>
</dbReference>
<dbReference type="EMBL" id="LNZH02000203">
    <property type="protein sequence ID" value="OCB86314.1"/>
    <property type="molecule type" value="Genomic_DNA"/>
</dbReference>
<dbReference type="Gene3D" id="3.30.530.20">
    <property type="match status" value="3"/>
</dbReference>
<gene>
    <name evidence="4" type="ORF">A7U60_g6626</name>
</gene>
<organism evidence="4 5">
    <name type="scientific">Sanghuangporus baumii</name>
    <name type="common">Phellinus baumii</name>
    <dbReference type="NCBI Taxonomy" id="108892"/>
    <lineage>
        <taxon>Eukaryota</taxon>
        <taxon>Fungi</taxon>
        <taxon>Dikarya</taxon>
        <taxon>Basidiomycota</taxon>
        <taxon>Agaricomycotina</taxon>
        <taxon>Agaricomycetes</taxon>
        <taxon>Hymenochaetales</taxon>
        <taxon>Hymenochaetaceae</taxon>
        <taxon>Sanghuangporus</taxon>
    </lineage>
</organism>
<keyword evidence="2" id="KW-1133">Transmembrane helix</keyword>
<name>A0A9Q5NAE3_SANBA</name>
<dbReference type="InterPro" id="IPR002913">
    <property type="entry name" value="START_lipid-bd_dom"/>
</dbReference>
<dbReference type="Proteomes" id="UP000757232">
    <property type="component" value="Unassembled WGS sequence"/>
</dbReference>
<dbReference type="OrthoDB" id="196858at2759"/>
<protein>
    <recommendedName>
        <fullName evidence="3">START domain-containing protein</fullName>
    </recommendedName>
</protein>
<evidence type="ECO:0000259" key="3">
    <source>
        <dbReference type="PROSITE" id="PS50848"/>
    </source>
</evidence>
<keyword evidence="2" id="KW-0812">Transmembrane</keyword>
<dbReference type="InterPro" id="IPR023393">
    <property type="entry name" value="START-like_dom_sf"/>
</dbReference>
<keyword evidence="2" id="KW-0472">Membrane</keyword>
<sequence>MTSDGHTLRETWSNALNEAVTAFQAHLISGQSSSWKRIPLPSKKSSSDSTKSKARNPLRPDIRDVSVYRKTTKTGDVYRIILDVPAGEESTDLEAWRATVVTPELRQEWDPAVESAQVLEMCDPSTRIIKTNFTLGWPANPRDAVLISRTFHDTSTLVDISTSLPRSPDEPSYLRPSPPYVRSHVSLFALCIQLLSPEGRAKRVRVTCFWQHDLKTVWNIGVPVSIPQQLSLMIIGLLDTVKTRQLKVPSLTAYGLGVSIERLSFDIGRAALTIDYVIVPEDQEAAQDSSEVHGPDDLYVIKEQRRLQRSLKFLLPSCDGWDIRVATRASSESVAQLPWSTSANRFNSSKVSFQIQHAPLFDDHSVLKVKLIAEYSAALKGVRVNGLQHVIENSVDYDLKSFRVSSQLLKDASSAANVSLSGASTSTATAESDVSDSSSLQRPILSRMNSGVDTIPRGPAFDKSILARIRRNYIYFSSLLQEPEAKWKRTSDVRGVSVTQLDSIDPTLVVYKAEATFVGVGLWDLYGTIVTPGTRAYWDRQYEDATLLEDVNELTELWHFKTKPAWPVTGRDCVLLKTVYKSPTTIHVFSFSVDDPRLFPVIPPVDVGTIRTQVDLQGWAIEALSPTTTQLTLLEQSDPKGWSGKATVPQQMIAAVAGVGEFVIKHGGPPVVTRLSGARSISQKYDHDRGLFRVEYEPSVSRKPSLTIDDGGPPHTRHNSIDGAGMITPERSVNSTSASVECELRCDSDTWATSFDIVIDPPPQSITCLWRHRLSAGGGGLWLTFGHDIPFNSEEHLQAIVRRAPVTAVKEKGIVMINGKRISVDVEDLPESEVKSLAKQKRVKPIRVPLDQPPVMRVIRRRRIGMEDGDSSDSDSTTSLLRKKEPGSQSPVGSTAPKVPSPLSNFFTTAMEQVSNTTQQAVAALVPPAVSANSVTFPEGKKPVHFALDALNFAQSYHRGLYRDNWTNVAENGLPIQKRSSPEISPIIPVYRGERVIEGTTADEVASVVFSYDCRKQWDDRFDSAVVLEEFGADCHTAFLVARTGFPFRDRGLLVASLIAREDKLVASEAASSESDPVQSPAATSSAIYCASASFNPTSSAHLSPLKYNPHVLPIGRVYIDAWILETLDPYTTEKYAIPSTRCTRLTAFDSAGSVPIAFNTMINAALPRTILALESYMKIVTPFPEMRFPLAGFRLARVSADEEKACWRLRYSSSLSILLSSKLETNSKFFTANILVAFENQKKSCASNDGTDRSKTQGTPKPSEVNRLSRPSSPDALRRVRGDGAGSLSPSRRHRKDLSSSMVTTSPGSVKATSRSRERTRTSSSTFSAGRNQTMRGPTDFIVAEVIIDLRTYPEGYEVQVASRPLSKDAPSRPLPLSQVIESDLPSDTLPIAHSVHLLPPSPLYTSGTGVDTPTRHLLRLTLPTAQYEQPTVEDPLTGEMRNAPPKPRWYKDLEGEKRAVVRVTVRPLPEDRRKKNKKVVLVDGTSVFVNEKDVYKSSVSDEGNAAVLSRFPPQEGEDQFTLPDSLSSPLAVQDSLLDPNFASASLQNLSVLTENQNDESEGNTSAGESNENVVSESPGQVTPAEEKEMLAPADARRGFLGYLSSYQAPLSLLKFKSSSSIGQTSSGSPLVPSPPGNQPNSSHGVSTISSSAVAVVRSVRTPRYSLSTLIALVLIAFLLGSLLRSLLSPADFIYVVTDLSDVPKGVTRGRSGELGPIEPGWREIKRLVELKYIVGGWDFQIAVVRRH</sequence>
<dbReference type="SUPFAM" id="SSF55961">
    <property type="entry name" value="Bet v1-like"/>
    <property type="match status" value="3"/>
</dbReference>
<feature type="region of interest" description="Disordered" evidence="1">
    <location>
        <begin position="1245"/>
        <end position="1336"/>
    </location>
</feature>
<comment type="caution">
    <text evidence="4">The sequence shown here is derived from an EMBL/GenBank/DDBJ whole genome shotgun (WGS) entry which is preliminary data.</text>
</comment>
<reference evidence="4" key="1">
    <citation type="submission" date="2016-06" db="EMBL/GenBank/DDBJ databases">
        <title>Draft Genome sequence of the fungus Inonotus baumii.</title>
        <authorList>
            <person name="Zhu H."/>
            <person name="Lin W."/>
        </authorList>
    </citation>
    <scope>NUCLEOTIDE SEQUENCE</scope>
    <source>
        <strain evidence="4">821</strain>
    </source>
</reference>
<evidence type="ECO:0000313" key="5">
    <source>
        <dbReference type="Proteomes" id="UP000757232"/>
    </source>
</evidence>
<feature type="region of interest" description="Disordered" evidence="1">
    <location>
        <begin position="1626"/>
        <end position="1647"/>
    </location>
</feature>
<accession>A0A9Q5NAE3</accession>
<evidence type="ECO:0000256" key="2">
    <source>
        <dbReference type="SAM" id="Phobius"/>
    </source>
</evidence>
<evidence type="ECO:0000256" key="1">
    <source>
        <dbReference type="SAM" id="MobiDB-lite"/>
    </source>
</evidence>
<dbReference type="PANTHER" id="PTHR19308:SF54">
    <property type="entry name" value="START DOMAIN-CONTAINING PROTEIN"/>
    <property type="match status" value="1"/>
</dbReference>
<dbReference type="InterPro" id="IPR051213">
    <property type="entry name" value="START_lipid_transfer"/>
</dbReference>
<keyword evidence="5" id="KW-1185">Reference proteome</keyword>
<dbReference type="GO" id="GO:0005737">
    <property type="term" value="C:cytoplasm"/>
    <property type="evidence" value="ECO:0007669"/>
    <property type="project" value="UniProtKB-ARBA"/>
</dbReference>
<feature type="region of interest" description="Disordered" evidence="1">
    <location>
        <begin position="38"/>
        <end position="60"/>
    </location>
</feature>
<proteinExistence type="predicted"/>
<dbReference type="PANTHER" id="PTHR19308">
    <property type="entry name" value="PHOSPHATIDYLCHOLINE TRANSFER PROTEIN"/>
    <property type="match status" value="1"/>
</dbReference>
<dbReference type="Pfam" id="PF01852">
    <property type="entry name" value="START"/>
    <property type="match status" value="2"/>
</dbReference>
<feature type="transmembrane region" description="Helical" evidence="2">
    <location>
        <begin position="1666"/>
        <end position="1685"/>
    </location>
</feature>
<feature type="region of interest" description="Disordered" evidence="1">
    <location>
        <begin position="1556"/>
        <end position="1587"/>
    </location>
</feature>
<evidence type="ECO:0000313" key="4">
    <source>
        <dbReference type="EMBL" id="OCB86314.1"/>
    </source>
</evidence>
<feature type="region of interest" description="Disordered" evidence="1">
    <location>
        <begin position="861"/>
        <end position="903"/>
    </location>
</feature>
<dbReference type="PROSITE" id="PS50848">
    <property type="entry name" value="START"/>
    <property type="match status" value="1"/>
</dbReference>